<organism evidence="1 2">
    <name type="scientific">Pseudobacter ginsenosidimutans</name>
    <dbReference type="NCBI Taxonomy" id="661488"/>
    <lineage>
        <taxon>Bacteria</taxon>
        <taxon>Pseudomonadati</taxon>
        <taxon>Bacteroidota</taxon>
        <taxon>Chitinophagia</taxon>
        <taxon>Chitinophagales</taxon>
        <taxon>Chitinophagaceae</taxon>
        <taxon>Pseudobacter</taxon>
    </lineage>
</organism>
<name>A0A4Q7N215_9BACT</name>
<keyword evidence="2" id="KW-1185">Reference proteome</keyword>
<accession>A0A4Q7N215</accession>
<protein>
    <submittedName>
        <fullName evidence="1">Uncharacterized protein</fullName>
    </submittedName>
</protein>
<dbReference type="AlphaFoldDB" id="A0A4Q7N215"/>
<proteinExistence type="predicted"/>
<dbReference type="Proteomes" id="UP000293874">
    <property type="component" value="Unassembled WGS sequence"/>
</dbReference>
<gene>
    <name evidence="1" type="ORF">EV199_0534</name>
</gene>
<dbReference type="EMBL" id="SGXA01000001">
    <property type="protein sequence ID" value="RZS74684.1"/>
    <property type="molecule type" value="Genomic_DNA"/>
</dbReference>
<evidence type="ECO:0000313" key="1">
    <source>
        <dbReference type="EMBL" id="RZS74684.1"/>
    </source>
</evidence>
<reference evidence="1 2" key="1">
    <citation type="submission" date="2019-02" db="EMBL/GenBank/DDBJ databases">
        <title>Genomic Encyclopedia of Type Strains, Phase IV (KMG-IV): sequencing the most valuable type-strain genomes for metagenomic binning, comparative biology and taxonomic classification.</title>
        <authorList>
            <person name="Goeker M."/>
        </authorList>
    </citation>
    <scope>NUCLEOTIDE SEQUENCE [LARGE SCALE GENOMIC DNA]</scope>
    <source>
        <strain evidence="1 2">DSM 18116</strain>
    </source>
</reference>
<comment type="caution">
    <text evidence="1">The sequence shown here is derived from an EMBL/GenBank/DDBJ whole genome shotgun (WGS) entry which is preliminary data.</text>
</comment>
<evidence type="ECO:0000313" key="2">
    <source>
        <dbReference type="Proteomes" id="UP000293874"/>
    </source>
</evidence>
<sequence length="57" mass="6099">MPSLCCTGNAGNGKQAAAWGYMNRFGDNIISPSDQRSGTKYTGYRNLPVNECVNGLV</sequence>